<dbReference type="HAMAP" id="MF_00090">
    <property type="entry name" value="PIMT"/>
    <property type="match status" value="1"/>
</dbReference>
<evidence type="ECO:0000256" key="6">
    <source>
        <dbReference type="ARBA" id="ARBA00022691"/>
    </source>
</evidence>
<keyword evidence="3 7" id="KW-0963">Cytoplasm</keyword>
<dbReference type="Gene3D" id="3.40.50.150">
    <property type="entry name" value="Vaccinia Virus protein VP39"/>
    <property type="match status" value="1"/>
</dbReference>
<comment type="catalytic activity">
    <reaction evidence="7">
        <text>[protein]-L-isoaspartate + S-adenosyl-L-methionine = [protein]-L-isoaspartate alpha-methyl ester + S-adenosyl-L-homocysteine</text>
        <dbReference type="Rhea" id="RHEA:12705"/>
        <dbReference type="Rhea" id="RHEA-COMP:12143"/>
        <dbReference type="Rhea" id="RHEA-COMP:12144"/>
        <dbReference type="ChEBI" id="CHEBI:57856"/>
        <dbReference type="ChEBI" id="CHEBI:59789"/>
        <dbReference type="ChEBI" id="CHEBI:90596"/>
        <dbReference type="ChEBI" id="CHEBI:90598"/>
        <dbReference type="EC" id="2.1.1.77"/>
    </reaction>
</comment>
<evidence type="ECO:0000256" key="3">
    <source>
        <dbReference type="ARBA" id="ARBA00022490"/>
    </source>
</evidence>
<dbReference type="PANTHER" id="PTHR11579:SF0">
    <property type="entry name" value="PROTEIN-L-ISOASPARTATE(D-ASPARTATE) O-METHYLTRANSFERASE"/>
    <property type="match status" value="1"/>
</dbReference>
<dbReference type="InterPro" id="IPR000682">
    <property type="entry name" value="PCMT"/>
</dbReference>
<accession>A0A9X4RQD4</accession>
<dbReference type="AlphaFoldDB" id="A0A9X4RQD4"/>
<proteinExistence type="inferred from homology"/>
<keyword evidence="9" id="KW-1185">Reference proteome</keyword>
<dbReference type="GO" id="GO:0004719">
    <property type="term" value="F:protein-L-isoaspartate (D-aspartate) O-methyltransferase activity"/>
    <property type="evidence" value="ECO:0007669"/>
    <property type="project" value="UniProtKB-UniRule"/>
</dbReference>
<comment type="similarity">
    <text evidence="2 7">Belongs to the methyltransferase superfamily. L-isoaspartyl/D-aspartyl protein methyltransferase family.</text>
</comment>
<dbReference type="Proteomes" id="UP001154240">
    <property type="component" value="Unassembled WGS sequence"/>
</dbReference>
<dbReference type="SUPFAM" id="SSF53335">
    <property type="entry name" value="S-adenosyl-L-methionine-dependent methyltransferases"/>
    <property type="match status" value="1"/>
</dbReference>
<keyword evidence="5 7" id="KW-0808">Transferase</keyword>
<dbReference type="GO" id="GO:0030091">
    <property type="term" value="P:protein repair"/>
    <property type="evidence" value="ECO:0007669"/>
    <property type="project" value="UniProtKB-UniRule"/>
</dbReference>
<name>A0A9X4RQD4_9BACT</name>
<protein>
    <recommendedName>
        <fullName evidence="7">Protein-L-isoaspartate O-methyltransferase</fullName>
        <ecNumber evidence="7">2.1.1.77</ecNumber>
    </recommendedName>
    <alternativeName>
        <fullName evidence="7">L-isoaspartyl protein carboxyl methyltransferase</fullName>
    </alternativeName>
    <alternativeName>
        <fullName evidence="7">Protein L-isoaspartyl methyltransferase</fullName>
    </alternativeName>
    <alternativeName>
        <fullName evidence="7">Protein-beta-aspartate methyltransferase</fullName>
        <shortName evidence="7">PIMT</shortName>
    </alternativeName>
</protein>
<evidence type="ECO:0000313" key="8">
    <source>
        <dbReference type="EMBL" id="MDG4476167.1"/>
    </source>
</evidence>
<dbReference type="EMBL" id="JAPHEH010000001">
    <property type="protein sequence ID" value="MDG4476167.1"/>
    <property type="molecule type" value="Genomic_DNA"/>
</dbReference>
<dbReference type="InterPro" id="IPR029063">
    <property type="entry name" value="SAM-dependent_MTases_sf"/>
</dbReference>
<dbReference type="PROSITE" id="PS01279">
    <property type="entry name" value="PCMT"/>
    <property type="match status" value="1"/>
</dbReference>
<dbReference type="FunFam" id="3.40.50.150:FF:000010">
    <property type="entry name" value="Protein-L-isoaspartate O-methyltransferase"/>
    <property type="match status" value="1"/>
</dbReference>
<feature type="active site" evidence="7">
    <location>
        <position position="69"/>
    </location>
</feature>
<comment type="caution">
    <text evidence="8">The sequence shown here is derived from an EMBL/GenBank/DDBJ whole genome shotgun (WGS) entry which is preliminary data.</text>
</comment>
<gene>
    <name evidence="7" type="primary">pcm</name>
    <name evidence="8" type="ORF">OLX77_08365</name>
</gene>
<comment type="subcellular location">
    <subcellularLocation>
        <location evidence="1 7">Cytoplasm</location>
    </subcellularLocation>
</comment>
<keyword evidence="6 7" id="KW-0949">S-adenosyl-L-methionine</keyword>
<evidence type="ECO:0000256" key="2">
    <source>
        <dbReference type="ARBA" id="ARBA00005369"/>
    </source>
</evidence>
<dbReference type="EC" id="2.1.1.77" evidence="7"/>
<comment type="function">
    <text evidence="7">Catalyzes the methyl esterification of L-isoaspartyl residues in peptides and proteins that result from spontaneous decomposition of normal L-aspartyl and L-asparaginyl residues. It plays a role in the repair and/or degradation of damaged proteins.</text>
</comment>
<dbReference type="PANTHER" id="PTHR11579">
    <property type="entry name" value="PROTEIN-L-ISOASPARTATE O-METHYLTRANSFERASE"/>
    <property type="match status" value="1"/>
</dbReference>
<reference evidence="8" key="1">
    <citation type="journal article" date="2022" name="bioRxiv">
        <title>Thiovibrio frasassiensisgen. nov., sp. nov., an autotrophic, elemental sulfur disproportionating bacterium isolated from sulfidic karst sediment, and proposal of Thiovibrionaceae fam. nov.</title>
        <authorList>
            <person name="Aronson H."/>
            <person name="Thomas C."/>
            <person name="Bhattacharyya M."/>
            <person name="Eckstein S."/>
            <person name="Jensen S."/>
            <person name="Barco R."/>
            <person name="Macalady J."/>
            <person name="Amend J."/>
        </authorList>
    </citation>
    <scope>NUCLEOTIDE SEQUENCE</scope>
    <source>
        <strain evidence="8">RS19-109</strain>
    </source>
</reference>
<evidence type="ECO:0000256" key="4">
    <source>
        <dbReference type="ARBA" id="ARBA00022603"/>
    </source>
</evidence>
<sequence length="220" mass="24143">MSTEMLQAMLRTIEEECRFTGGLTGRYTLRQQVFDAIAAVRREDFVPDEFKPYAYDNTPLPIGNGQTISQPFIVALMTDLLEPDPEDVILEIGTGSGYQAAVLSQLVKQVYSLEIVPALAQQAAKRLRQLGYDTVEVLASDGSSGLPEHAPYDGIIVTAAAPRIPEPLLEQLAPFGRLVIPVGRPHMPQDLMLVEKFDSKISTRSILSVAFVPFTGQIEP</sequence>
<organism evidence="8 9">
    <name type="scientific">Thiovibrio frasassiensis</name>
    <dbReference type="NCBI Taxonomy" id="2984131"/>
    <lineage>
        <taxon>Bacteria</taxon>
        <taxon>Pseudomonadati</taxon>
        <taxon>Thermodesulfobacteriota</taxon>
        <taxon>Desulfobulbia</taxon>
        <taxon>Desulfobulbales</taxon>
        <taxon>Thiovibrionaceae</taxon>
        <taxon>Thiovibrio</taxon>
    </lineage>
</organism>
<reference evidence="8" key="2">
    <citation type="submission" date="2022-10" db="EMBL/GenBank/DDBJ databases">
        <authorList>
            <person name="Aronson H.S."/>
        </authorList>
    </citation>
    <scope>NUCLEOTIDE SEQUENCE</scope>
    <source>
        <strain evidence="8">RS19-109</strain>
    </source>
</reference>
<dbReference type="GO" id="GO:0005737">
    <property type="term" value="C:cytoplasm"/>
    <property type="evidence" value="ECO:0007669"/>
    <property type="project" value="UniProtKB-SubCell"/>
</dbReference>
<dbReference type="NCBIfam" id="TIGR00080">
    <property type="entry name" value="pimt"/>
    <property type="match status" value="1"/>
</dbReference>
<keyword evidence="4 7" id="KW-0489">Methyltransferase</keyword>
<dbReference type="NCBIfam" id="NF001453">
    <property type="entry name" value="PRK00312.1"/>
    <property type="match status" value="1"/>
</dbReference>
<dbReference type="RefSeq" id="WP_307633137.1">
    <property type="nucleotide sequence ID" value="NZ_JAPHEH010000001.1"/>
</dbReference>
<evidence type="ECO:0000313" key="9">
    <source>
        <dbReference type="Proteomes" id="UP001154240"/>
    </source>
</evidence>
<dbReference type="Pfam" id="PF01135">
    <property type="entry name" value="PCMT"/>
    <property type="match status" value="1"/>
</dbReference>
<evidence type="ECO:0000256" key="1">
    <source>
        <dbReference type="ARBA" id="ARBA00004496"/>
    </source>
</evidence>
<evidence type="ECO:0000256" key="5">
    <source>
        <dbReference type="ARBA" id="ARBA00022679"/>
    </source>
</evidence>
<evidence type="ECO:0000256" key="7">
    <source>
        <dbReference type="HAMAP-Rule" id="MF_00090"/>
    </source>
</evidence>
<dbReference type="GO" id="GO:0032259">
    <property type="term" value="P:methylation"/>
    <property type="evidence" value="ECO:0007669"/>
    <property type="project" value="UniProtKB-KW"/>
</dbReference>
<dbReference type="CDD" id="cd02440">
    <property type="entry name" value="AdoMet_MTases"/>
    <property type="match status" value="1"/>
</dbReference>